<dbReference type="InterPro" id="IPR013783">
    <property type="entry name" value="Ig-like_fold"/>
</dbReference>
<organism evidence="2 3">
    <name type="scientific">Bacteroides uniformis</name>
    <dbReference type="NCBI Taxonomy" id="820"/>
    <lineage>
        <taxon>Bacteria</taxon>
        <taxon>Pseudomonadati</taxon>
        <taxon>Bacteroidota</taxon>
        <taxon>Bacteroidia</taxon>
        <taxon>Bacteroidales</taxon>
        <taxon>Bacteroidaceae</taxon>
        <taxon>Bacteroides</taxon>
    </lineage>
</organism>
<feature type="signal peptide" evidence="1">
    <location>
        <begin position="1"/>
        <end position="22"/>
    </location>
</feature>
<comment type="caution">
    <text evidence="2">The sequence shown here is derived from an EMBL/GenBank/DDBJ whole genome shotgun (WGS) entry which is preliminary data.</text>
</comment>
<dbReference type="CDD" id="cd14948">
    <property type="entry name" value="BACON"/>
    <property type="match status" value="1"/>
</dbReference>
<reference evidence="2 3" key="1">
    <citation type="journal article" date="2019" name="Nat. Med.">
        <title>A library of human gut bacterial isolates paired with longitudinal multiomics data enables mechanistic microbiome research.</title>
        <authorList>
            <person name="Poyet M."/>
            <person name="Groussin M."/>
            <person name="Gibbons S.M."/>
            <person name="Avila-Pacheco J."/>
            <person name="Jiang X."/>
            <person name="Kearney S.M."/>
            <person name="Perrotta A.R."/>
            <person name="Berdy B."/>
            <person name="Zhao S."/>
            <person name="Lieberman T.D."/>
            <person name="Swanson P.K."/>
            <person name="Smith M."/>
            <person name="Roesemann S."/>
            <person name="Alexander J.E."/>
            <person name="Rich S.A."/>
            <person name="Livny J."/>
            <person name="Vlamakis H."/>
            <person name="Clish C."/>
            <person name="Bullock K."/>
            <person name="Deik A."/>
            <person name="Scott J."/>
            <person name="Pierce K.A."/>
            <person name="Xavier R.J."/>
            <person name="Alm E.J."/>
        </authorList>
    </citation>
    <scope>NUCLEOTIDE SEQUENCE [LARGE SCALE GENOMIC DNA]</scope>
    <source>
        <strain evidence="2 3">BIOML-A19</strain>
    </source>
</reference>
<keyword evidence="1" id="KW-0732">Signal</keyword>
<evidence type="ECO:0000313" key="3">
    <source>
        <dbReference type="Proteomes" id="UP000487221"/>
    </source>
</evidence>
<dbReference type="RefSeq" id="WP_151875778.1">
    <property type="nucleotide sequence ID" value="NZ_WCTY01000028.1"/>
</dbReference>
<name>A0A7J5GWY1_BACUN</name>
<evidence type="ECO:0000313" key="2">
    <source>
        <dbReference type="EMBL" id="KAB4181883.1"/>
    </source>
</evidence>
<feature type="chain" id="PRO_5029523969" evidence="1">
    <location>
        <begin position="23"/>
        <end position="367"/>
    </location>
</feature>
<dbReference type="EMBL" id="WCTY01000028">
    <property type="protein sequence ID" value="KAB4181883.1"/>
    <property type="molecule type" value="Genomic_DNA"/>
</dbReference>
<protein>
    <submittedName>
        <fullName evidence="2">BACON domain-containing protein</fullName>
    </submittedName>
</protein>
<evidence type="ECO:0000256" key="1">
    <source>
        <dbReference type="SAM" id="SignalP"/>
    </source>
</evidence>
<dbReference type="InterPro" id="IPR024361">
    <property type="entry name" value="BACON"/>
</dbReference>
<accession>A0A7J5GWY1</accession>
<sequence length="367" mass="40889">MKKIHLLWLLAGLLTLATGCSEEDYSELTSSQKLEIVKSDVNFSAEASQGVIEVKTDRILNATSSEEWCTTSISGNIVTVYVESLIAREGRSALITLSDGVKKAQVTVHQAGIIWGLQGERLYFVPAEANEVQIPAKISCEYDTDFSAPSWMNGELKGDTYTVSIGQNTGDLRSGSITFKSVLGDKKYIFVQLGPHGYAGTYTAKYERPIGTNAKEREERVQSGVRLTRDDDTPTLYYFEDLSRIKGIKVPLVYDENKRIMKIGNTTFVDMIVDESGKRHEMRAITVAQGKSGLIATSYLAKYEIVFAIEWDEVTSSLSMNMIDTGEWKNYTQIAFQLSLFKEGSKINGANNEGFTDAFYFFTMNKD</sequence>
<dbReference type="PROSITE" id="PS51257">
    <property type="entry name" value="PROKAR_LIPOPROTEIN"/>
    <property type="match status" value="1"/>
</dbReference>
<dbReference type="Proteomes" id="UP000487221">
    <property type="component" value="Unassembled WGS sequence"/>
</dbReference>
<dbReference type="Gene3D" id="2.60.40.10">
    <property type="entry name" value="Immunoglobulins"/>
    <property type="match status" value="1"/>
</dbReference>
<dbReference type="AlphaFoldDB" id="A0A7J5GWY1"/>
<proteinExistence type="predicted"/>
<gene>
    <name evidence="2" type="ORF">GAQ44_14770</name>
</gene>